<dbReference type="AlphaFoldDB" id="A0A9D1PLH0"/>
<name>A0A9D1PLH0_9BACI</name>
<reference evidence="3" key="2">
    <citation type="submission" date="2021-04" db="EMBL/GenBank/DDBJ databases">
        <authorList>
            <person name="Gilroy R."/>
        </authorList>
    </citation>
    <scope>NUCLEOTIDE SEQUENCE</scope>
    <source>
        <strain evidence="3">CHK169-2315</strain>
    </source>
</reference>
<dbReference type="InterPro" id="IPR016979">
    <property type="entry name" value="DUF2129"/>
</dbReference>
<dbReference type="PIRSF" id="PIRSF031653">
    <property type="entry name" value="UCP031653"/>
    <property type="match status" value="1"/>
</dbReference>
<evidence type="ECO:0000313" key="4">
    <source>
        <dbReference type="Proteomes" id="UP000823937"/>
    </source>
</evidence>
<evidence type="ECO:0000256" key="1">
    <source>
        <dbReference type="ARBA" id="ARBA00022490"/>
    </source>
</evidence>
<organism evidence="3 4">
    <name type="scientific">Candidatus Pseudogracilibacillus intestinigallinarum</name>
    <dbReference type="NCBI Taxonomy" id="2838742"/>
    <lineage>
        <taxon>Bacteria</taxon>
        <taxon>Bacillati</taxon>
        <taxon>Bacillota</taxon>
        <taxon>Bacilli</taxon>
        <taxon>Bacillales</taxon>
        <taxon>Bacillaceae</taxon>
        <taxon>Pseudogracilibacillus</taxon>
    </lineage>
</organism>
<reference evidence="3" key="1">
    <citation type="journal article" date="2021" name="PeerJ">
        <title>Extensive microbial diversity within the chicken gut microbiome revealed by metagenomics and culture.</title>
        <authorList>
            <person name="Gilroy R."/>
            <person name="Ravi A."/>
            <person name="Getino M."/>
            <person name="Pursley I."/>
            <person name="Horton D.L."/>
            <person name="Alikhan N.F."/>
            <person name="Baker D."/>
            <person name="Gharbi K."/>
            <person name="Hall N."/>
            <person name="Watson M."/>
            <person name="Adriaenssens E.M."/>
            <person name="Foster-Nyarko E."/>
            <person name="Jarju S."/>
            <person name="Secka A."/>
            <person name="Antonio M."/>
            <person name="Oren A."/>
            <person name="Chaudhuri R.R."/>
            <person name="La Ragione R."/>
            <person name="Hildebrand F."/>
            <person name="Pallen M.J."/>
        </authorList>
    </citation>
    <scope>NUCLEOTIDE SEQUENCE</scope>
    <source>
        <strain evidence="3">CHK169-2315</strain>
    </source>
</reference>
<sequence length="90" mass="10767">MNHTRQGLIVWFQHRKNIKQIKKHGNLMYVSKKLRYAVLYINIDEVETIEASLLKLPFVSKVDRSYKHLLKTDFENALPDKAKQYDYKTN</sequence>
<dbReference type="HAMAP" id="MF_01126">
    <property type="entry name" value="UPF0298"/>
    <property type="match status" value="1"/>
</dbReference>
<dbReference type="Proteomes" id="UP000823937">
    <property type="component" value="Unassembled WGS sequence"/>
</dbReference>
<dbReference type="GO" id="GO:0005737">
    <property type="term" value="C:cytoplasm"/>
    <property type="evidence" value="ECO:0007669"/>
    <property type="project" value="UniProtKB-SubCell"/>
</dbReference>
<keyword evidence="1 2" id="KW-0963">Cytoplasm</keyword>
<comment type="subcellular location">
    <subcellularLocation>
        <location evidence="2">Cytoplasm</location>
    </subcellularLocation>
</comment>
<dbReference type="EMBL" id="DXHX01000050">
    <property type="protein sequence ID" value="HIV74147.1"/>
    <property type="molecule type" value="Genomic_DNA"/>
</dbReference>
<proteinExistence type="inferred from homology"/>
<comment type="similarity">
    <text evidence="2">Belongs to the UPF0298 family.</text>
</comment>
<accession>A0A9D1PLH0</accession>
<protein>
    <recommendedName>
        <fullName evidence="2">UPF0298 protein H9895_03595</fullName>
    </recommendedName>
</protein>
<evidence type="ECO:0000256" key="2">
    <source>
        <dbReference type="HAMAP-Rule" id="MF_01126"/>
    </source>
</evidence>
<gene>
    <name evidence="3" type="ORF">H9895_03595</name>
</gene>
<comment type="caution">
    <text evidence="3">The sequence shown here is derived from an EMBL/GenBank/DDBJ whole genome shotgun (WGS) entry which is preliminary data.</text>
</comment>
<evidence type="ECO:0000313" key="3">
    <source>
        <dbReference type="EMBL" id="HIV74147.1"/>
    </source>
</evidence>
<dbReference type="Pfam" id="PF09902">
    <property type="entry name" value="DUF2129"/>
    <property type="match status" value="1"/>
</dbReference>